<dbReference type="Pfam" id="PF13727">
    <property type="entry name" value="CoA_binding_3"/>
    <property type="match status" value="1"/>
</dbReference>
<feature type="transmembrane region" description="Helical" evidence="2">
    <location>
        <begin position="108"/>
        <end position="131"/>
    </location>
</feature>
<feature type="domain" description="Polysaccharide biosynthesis protein CapD-like" evidence="3">
    <location>
        <begin position="278"/>
        <end position="569"/>
    </location>
</feature>
<dbReference type="OrthoDB" id="9803111at2"/>
<keyword evidence="2" id="KW-0472">Membrane</keyword>
<reference evidence="5" key="1">
    <citation type="submission" date="2017-05" db="EMBL/GenBank/DDBJ databases">
        <authorList>
            <person name="Rodrigo-Torres L."/>
            <person name="Arahal R. D."/>
            <person name="Lucena T."/>
        </authorList>
    </citation>
    <scope>NUCLEOTIDE SEQUENCE [LARGE SCALE GENOMIC DNA]</scope>
    <source>
        <strain evidence="5">CECT 8868</strain>
    </source>
</reference>
<keyword evidence="4" id="KW-0456">Lyase</keyword>
<feature type="transmembrane region" description="Helical" evidence="2">
    <location>
        <begin position="80"/>
        <end position="102"/>
    </location>
</feature>
<dbReference type="CDD" id="cd05237">
    <property type="entry name" value="UDP_invert_4-6DH_SDR_e"/>
    <property type="match status" value="1"/>
</dbReference>
<dbReference type="GO" id="GO:0016829">
    <property type="term" value="F:lyase activity"/>
    <property type="evidence" value="ECO:0007669"/>
    <property type="project" value="UniProtKB-KW"/>
</dbReference>
<protein>
    <submittedName>
        <fullName evidence="4">UDP-N-acetyl-alpha-D-glucosamine C6 dehydratase</fullName>
        <ecNumber evidence="4">4.2.1.135</ecNumber>
    </submittedName>
</protein>
<dbReference type="RefSeq" id="WP_093997605.1">
    <property type="nucleotide sequence ID" value="NZ_FXYD01000007.1"/>
</dbReference>
<proteinExistence type="inferred from homology"/>
<evidence type="ECO:0000313" key="4">
    <source>
        <dbReference type="EMBL" id="SMX45203.1"/>
    </source>
</evidence>
<dbReference type="SUPFAM" id="SSF51735">
    <property type="entry name" value="NAD(P)-binding Rossmann-fold domains"/>
    <property type="match status" value="1"/>
</dbReference>
<dbReference type="Proteomes" id="UP000203464">
    <property type="component" value="Unassembled WGS sequence"/>
</dbReference>
<dbReference type="InterPro" id="IPR051203">
    <property type="entry name" value="Polysaccharide_Synthase-Rel"/>
</dbReference>
<dbReference type="Gene3D" id="3.40.50.720">
    <property type="entry name" value="NAD(P)-binding Rossmann-like Domain"/>
    <property type="match status" value="2"/>
</dbReference>
<organism evidence="4 5">
    <name type="scientific">Octadecabacter ascidiaceicola</name>
    <dbReference type="NCBI Taxonomy" id="1655543"/>
    <lineage>
        <taxon>Bacteria</taxon>
        <taxon>Pseudomonadati</taxon>
        <taxon>Pseudomonadota</taxon>
        <taxon>Alphaproteobacteria</taxon>
        <taxon>Rhodobacterales</taxon>
        <taxon>Roseobacteraceae</taxon>
        <taxon>Octadecabacter</taxon>
    </lineage>
</organism>
<name>A0A238KQW4_9RHOB</name>
<dbReference type="PANTHER" id="PTHR43318">
    <property type="entry name" value="UDP-N-ACETYLGLUCOSAMINE 4,6-DEHYDRATASE"/>
    <property type="match status" value="1"/>
</dbReference>
<accession>A0A238KQW4</accession>
<keyword evidence="2" id="KW-0812">Transmembrane</keyword>
<dbReference type="InterPro" id="IPR029063">
    <property type="entry name" value="SAM-dependent_MTases_sf"/>
</dbReference>
<evidence type="ECO:0000256" key="2">
    <source>
        <dbReference type="SAM" id="Phobius"/>
    </source>
</evidence>
<comment type="similarity">
    <text evidence="1">Belongs to the polysaccharide synthase family.</text>
</comment>
<dbReference type="AlphaFoldDB" id="A0A238KQW4"/>
<dbReference type="SUPFAM" id="SSF53335">
    <property type="entry name" value="S-adenosyl-L-methionine-dependent methyltransferases"/>
    <property type="match status" value="1"/>
</dbReference>
<dbReference type="PANTHER" id="PTHR43318:SF1">
    <property type="entry name" value="POLYSACCHARIDE BIOSYNTHESIS PROTEIN EPSC-RELATED"/>
    <property type="match status" value="1"/>
</dbReference>
<dbReference type="EC" id="4.2.1.135" evidence="4"/>
<keyword evidence="2" id="KW-1133">Transmembrane helix</keyword>
<evidence type="ECO:0000313" key="5">
    <source>
        <dbReference type="Proteomes" id="UP000203464"/>
    </source>
</evidence>
<evidence type="ECO:0000259" key="3">
    <source>
        <dbReference type="Pfam" id="PF02719"/>
    </source>
</evidence>
<feature type="transmembrane region" description="Helical" evidence="2">
    <location>
        <begin position="12"/>
        <end position="32"/>
    </location>
</feature>
<feature type="transmembrane region" description="Helical" evidence="2">
    <location>
        <begin position="47"/>
        <end position="68"/>
    </location>
</feature>
<keyword evidence="5" id="KW-1185">Reference proteome</keyword>
<dbReference type="InterPro" id="IPR003869">
    <property type="entry name" value="Polysac_CapD-like"/>
</dbReference>
<sequence>MLNALPRRMKRMVLLTADILLVPIALYAAYVLRYGTAVPFERLSADWPILLTTFAAAPFIIVFCRLPWIKLSTLDFRGALRIAAAAGILAIIASLASVALSIGSPRSIPGIFAVSFFILSFFGRVGAILGLQQLAKSRTATPVAIFGAGAAGIQLSSALRQSPEVVPVCFVDDDPSYRGLNIAGLRVRSRDGLKRMVANGQVSRVLVAIPSMDQAGISRIVEELGDLGVEIQVLPSFVDLISGRSKELKLVAPEALLGREKVNLDLPVVAKSYAGRTVMVTGAGGSIGSELCKQLLECNPERIVLFEQSEYALYEVEAALRAGAAQKNVEVVARLGSVCDRQRVDDVLQNQNVEIVLHAAAYKHVPLIEENEIEGARNNILGTKTLAEAAMAAEVERFILVSTDKAVRPTNIMGATKRLAELVLQDLATRSVKTRFSMVRFGNVLGSSGSVLPLFQKQIRHGGPVTVTHPDVTRFFMTIPEASRLVLLAGAFSKGGDVFVLDMGKPMRIIDIARRMIEMSGATVQSPTNPGGIEIKVTGLRPGEKLYEELLIDNASLTETPHEKILRAEEEKHSEIMTARMLMGFEAAVDAANTEEVRALVAEYASGYHIPDHAEPAKA</sequence>
<gene>
    <name evidence="4" type="primary">pglF</name>
    <name evidence="4" type="ORF">OCA8868_03262</name>
</gene>
<dbReference type="InterPro" id="IPR036291">
    <property type="entry name" value="NAD(P)-bd_dom_sf"/>
</dbReference>
<evidence type="ECO:0000256" key="1">
    <source>
        <dbReference type="ARBA" id="ARBA00007430"/>
    </source>
</evidence>
<dbReference type="Pfam" id="PF02719">
    <property type="entry name" value="Polysacc_synt_2"/>
    <property type="match status" value="1"/>
</dbReference>
<dbReference type="EMBL" id="FXYD01000007">
    <property type="protein sequence ID" value="SMX45203.1"/>
    <property type="molecule type" value="Genomic_DNA"/>
</dbReference>